<name>A0A4Z2JB57_9TELE</name>
<gene>
    <name evidence="1" type="ORF">EYF80_002439</name>
</gene>
<accession>A0A4Z2JB57</accession>
<dbReference type="Proteomes" id="UP000314294">
    <property type="component" value="Unassembled WGS sequence"/>
</dbReference>
<dbReference type="EMBL" id="SRLO01000011">
    <property type="protein sequence ID" value="TNN87237.1"/>
    <property type="molecule type" value="Genomic_DNA"/>
</dbReference>
<sequence>MRYLLNAVSPSLFDAVLGPHVVGVLRQFVHQQLLTWSVGMKEACDMNCVVPSRSRTAFTSLLYSFTGSTFIFSFGSRAS</sequence>
<evidence type="ECO:0000313" key="2">
    <source>
        <dbReference type="Proteomes" id="UP000314294"/>
    </source>
</evidence>
<comment type="caution">
    <text evidence="1">The sequence shown here is derived from an EMBL/GenBank/DDBJ whole genome shotgun (WGS) entry which is preliminary data.</text>
</comment>
<keyword evidence="2" id="KW-1185">Reference proteome</keyword>
<reference evidence="1 2" key="1">
    <citation type="submission" date="2019-03" db="EMBL/GenBank/DDBJ databases">
        <title>First draft genome of Liparis tanakae, snailfish: a comprehensive survey of snailfish specific genes.</title>
        <authorList>
            <person name="Kim W."/>
            <person name="Song I."/>
            <person name="Jeong J.-H."/>
            <person name="Kim D."/>
            <person name="Kim S."/>
            <person name="Ryu S."/>
            <person name="Song J.Y."/>
            <person name="Lee S.K."/>
        </authorList>
    </citation>
    <scope>NUCLEOTIDE SEQUENCE [LARGE SCALE GENOMIC DNA]</scope>
    <source>
        <tissue evidence="1">Muscle</tissue>
    </source>
</reference>
<organism evidence="1 2">
    <name type="scientific">Liparis tanakae</name>
    <name type="common">Tanaka's snailfish</name>
    <dbReference type="NCBI Taxonomy" id="230148"/>
    <lineage>
        <taxon>Eukaryota</taxon>
        <taxon>Metazoa</taxon>
        <taxon>Chordata</taxon>
        <taxon>Craniata</taxon>
        <taxon>Vertebrata</taxon>
        <taxon>Euteleostomi</taxon>
        <taxon>Actinopterygii</taxon>
        <taxon>Neopterygii</taxon>
        <taxon>Teleostei</taxon>
        <taxon>Neoteleostei</taxon>
        <taxon>Acanthomorphata</taxon>
        <taxon>Eupercaria</taxon>
        <taxon>Perciformes</taxon>
        <taxon>Cottioidei</taxon>
        <taxon>Cottales</taxon>
        <taxon>Liparidae</taxon>
        <taxon>Liparis</taxon>
    </lineage>
</organism>
<proteinExistence type="predicted"/>
<protein>
    <submittedName>
        <fullName evidence="1">Uncharacterized protein</fullName>
    </submittedName>
</protein>
<evidence type="ECO:0000313" key="1">
    <source>
        <dbReference type="EMBL" id="TNN87237.1"/>
    </source>
</evidence>
<dbReference type="AlphaFoldDB" id="A0A4Z2JB57"/>